<evidence type="ECO:0000256" key="2">
    <source>
        <dbReference type="ARBA" id="ARBA00006774"/>
    </source>
</evidence>
<keyword evidence="7 10" id="KW-0808">Transferase</keyword>
<dbReference type="Gene3D" id="3.60.70.12">
    <property type="entry name" value="L-amino peptidase D-ALA esterase/amidase"/>
    <property type="match status" value="1"/>
</dbReference>
<dbReference type="GO" id="GO:0004358">
    <property type="term" value="F:L-glutamate N-acetyltransferase activity, acting on acetyl-L-ornithine as donor"/>
    <property type="evidence" value="ECO:0007669"/>
    <property type="project" value="UniProtKB-UniRule"/>
</dbReference>
<comment type="subcellular location">
    <subcellularLocation>
        <location evidence="1 10">Cytoplasm</location>
    </subcellularLocation>
</comment>
<dbReference type="FunFam" id="3.60.70.12:FF:000001">
    <property type="entry name" value="Arginine biosynthesis bifunctional protein ArgJ, chloroplastic"/>
    <property type="match status" value="1"/>
</dbReference>
<comment type="function">
    <text evidence="10">Catalyzes two activities which are involved in the cyclic version of arginine biosynthesis: the synthesis of N-acetylglutamate from glutamate and acetyl-CoA as the acetyl donor, and of ornithine by transacetylation between N(2)-acetylornithine and glutamate.</text>
</comment>
<dbReference type="Pfam" id="PF01960">
    <property type="entry name" value="ArgJ"/>
    <property type="match status" value="1"/>
</dbReference>
<evidence type="ECO:0000256" key="7">
    <source>
        <dbReference type="ARBA" id="ARBA00022679"/>
    </source>
</evidence>
<feature type="binding site" evidence="10">
    <location>
        <position position="227"/>
    </location>
    <ligand>
        <name>substrate</name>
    </ligand>
</feature>
<evidence type="ECO:0000256" key="3">
    <source>
        <dbReference type="ARBA" id="ARBA00011475"/>
    </source>
</evidence>
<dbReference type="NCBIfam" id="NF003802">
    <property type="entry name" value="PRK05388.1"/>
    <property type="match status" value="1"/>
</dbReference>
<comment type="pathway">
    <text evidence="10">Amino-acid biosynthesis; L-arginine biosynthesis; L-ornithine and N-acetyl-L-glutamate from L-glutamate and N(2)-acetyl-L-ornithine (cyclic): step 1/1.</text>
</comment>
<dbReference type="EC" id="2.3.1.1" evidence="10"/>
<dbReference type="AlphaFoldDB" id="A0A2K2U6V5"/>
<dbReference type="Proteomes" id="UP000236488">
    <property type="component" value="Unassembled WGS sequence"/>
</dbReference>
<dbReference type="EMBL" id="PPEL01000012">
    <property type="protein sequence ID" value="PNV65948.1"/>
    <property type="molecule type" value="Genomic_DNA"/>
</dbReference>
<feature type="site" description="Cleavage; by autolysis" evidence="10">
    <location>
        <begin position="237"/>
        <end position="238"/>
    </location>
</feature>
<dbReference type="RefSeq" id="WP_087197100.1">
    <property type="nucleotide sequence ID" value="NZ_PPEL01000012.1"/>
</dbReference>
<protein>
    <recommendedName>
        <fullName evidence="10">Arginine biosynthesis bifunctional protein ArgJ</fullName>
    </recommendedName>
    <domain>
        <recommendedName>
            <fullName evidence="10">Glutamate N-acetyltransferase</fullName>
            <ecNumber evidence="10">2.3.1.35</ecNumber>
        </recommendedName>
        <alternativeName>
            <fullName evidence="10">Ornithine acetyltransferase</fullName>
            <shortName evidence="10">OATase</shortName>
        </alternativeName>
        <alternativeName>
            <fullName evidence="10">Ornithine transacetylase</fullName>
        </alternativeName>
    </domain>
    <domain>
        <recommendedName>
            <fullName evidence="10">Amino-acid acetyltransferase</fullName>
            <ecNumber evidence="10">2.3.1.1</ecNumber>
        </recommendedName>
        <alternativeName>
            <fullName evidence="10">N-acetylglutamate synthase</fullName>
            <shortName evidence="10">AGSase</shortName>
        </alternativeName>
    </domain>
    <component>
        <recommendedName>
            <fullName evidence="10">Arginine biosynthesis bifunctional protein ArgJ alpha chain</fullName>
        </recommendedName>
    </component>
    <component>
        <recommendedName>
            <fullName evidence="10">Arginine biosynthesis bifunctional protein ArgJ beta chain</fullName>
        </recommendedName>
    </component>
</protein>
<evidence type="ECO:0000256" key="1">
    <source>
        <dbReference type="ARBA" id="ARBA00004496"/>
    </source>
</evidence>
<keyword evidence="4 10" id="KW-0963">Cytoplasm</keyword>
<keyword evidence="6 10" id="KW-0028">Amino-acid biosynthesis</keyword>
<dbReference type="InterPro" id="IPR016117">
    <property type="entry name" value="ArgJ-like_dom_sf"/>
</dbReference>
<gene>
    <name evidence="10" type="primary">argJ</name>
    <name evidence="12" type="ORF">C2L80_03950</name>
</gene>
<keyword evidence="10" id="KW-0511">Multifunctional enzyme</keyword>
<dbReference type="GO" id="GO:0006592">
    <property type="term" value="P:ornithine biosynthetic process"/>
    <property type="evidence" value="ECO:0007669"/>
    <property type="project" value="TreeGrafter"/>
</dbReference>
<sequence length="454" mass="46523">MSSEDQTAGKQPVPNRSDRQQGDGAPAPLRAAATAAERPCALPLVPGGGVTTPRGFKAAGVHAGFRKDPGRLDLALVVADEPCACAAVFTQNVFCSAPVVVSREHLDGQGCGTARAVVVNSGNANAATGERGLEAARESARLAADAVGCPASEVLVASTGVIGQHLPLGPFASGLPAAVQALSAVGGADAARAIMTTDTRPKECAVTFSGDGIGYEGCVFSVGGMTKGSGMIMPNMATMIAVLATDAPVLPRDLHAVLKRAVDASFNKITVDSDTSTNDSCFMMASGQAVPPGSEPFAPGTPAFERFEAALAAVCESLARQMAADGEGATRLVTVHVTGAATDADADKAARAVANSPLVKTAICGHDANWGRIAAALGKSGARFRQEDAAIDIMGLPVCRGGLTVEFDEDEALRRFERPEVVIDVDLGVGDARTTVWTCDFTHEYITINGDYRS</sequence>
<feature type="active site" description="Nucleophile" evidence="10">
    <location>
        <position position="238"/>
    </location>
</feature>
<feature type="region of interest" description="Disordered" evidence="11">
    <location>
        <begin position="1"/>
        <end position="33"/>
    </location>
</feature>
<evidence type="ECO:0000256" key="5">
    <source>
        <dbReference type="ARBA" id="ARBA00022571"/>
    </source>
</evidence>
<dbReference type="GO" id="GO:0005737">
    <property type="term" value="C:cytoplasm"/>
    <property type="evidence" value="ECO:0007669"/>
    <property type="project" value="UniProtKB-SubCell"/>
</dbReference>
<comment type="caution">
    <text evidence="12">The sequence shown here is derived from an EMBL/GenBank/DDBJ whole genome shotgun (WGS) entry which is preliminary data.</text>
</comment>
<evidence type="ECO:0000256" key="10">
    <source>
        <dbReference type="HAMAP-Rule" id="MF_01106"/>
    </source>
</evidence>
<reference evidence="12 13" key="1">
    <citation type="journal article" date="2018" name="Int. J. Syst. Evol. Microbiol.">
        <title>Rubneribacter badeniensis gen. nov., sp. nov. and Enteroscipio rubneri gen. nov., sp. nov., new members of the Eggerthellaceae isolated from human faeces.</title>
        <authorList>
            <person name="Danylec N."/>
            <person name="Gobl A."/>
            <person name="Stoll D.A."/>
            <person name="Hetzer B."/>
            <person name="Kulling S.E."/>
            <person name="Huch M."/>
        </authorList>
    </citation>
    <scope>NUCLEOTIDE SEQUENCE [LARGE SCALE GENOMIC DNA]</scope>
    <source>
        <strain evidence="12 13">ResAG-85</strain>
    </source>
</reference>
<comment type="subunit">
    <text evidence="3 10">Heterotetramer of two alpha and two beta chains.</text>
</comment>
<feature type="binding site" evidence="10">
    <location>
        <position position="449"/>
    </location>
    <ligand>
        <name>substrate</name>
    </ligand>
</feature>
<feature type="binding site" evidence="10">
    <location>
        <position position="196"/>
    </location>
    <ligand>
        <name>substrate</name>
    </ligand>
</feature>
<feature type="chain" id="PRO_5023362726" description="Arginine biosynthesis bifunctional protein ArgJ alpha chain" evidence="10">
    <location>
        <begin position="1"/>
        <end position="237"/>
    </location>
</feature>
<feature type="binding site" evidence="10">
    <location>
        <position position="454"/>
    </location>
    <ligand>
        <name>substrate</name>
    </ligand>
</feature>
<dbReference type="EC" id="2.3.1.35" evidence="10"/>
<evidence type="ECO:0000256" key="9">
    <source>
        <dbReference type="ARBA" id="ARBA00023315"/>
    </source>
</evidence>
<keyword evidence="5 10" id="KW-0055">Arginine biosynthesis</keyword>
<dbReference type="CDD" id="cd02152">
    <property type="entry name" value="OAT"/>
    <property type="match status" value="1"/>
</dbReference>
<dbReference type="NCBIfam" id="TIGR00120">
    <property type="entry name" value="ArgJ"/>
    <property type="match status" value="1"/>
</dbReference>
<evidence type="ECO:0000256" key="11">
    <source>
        <dbReference type="SAM" id="MobiDB-lite"/>
    </source>
</evidence>
<name>A0A2K2U6V5_9ACTN</name>
<dbReference type="SUPFAM" id="SSF56266">
    <property type="entry name" value="DmpA/ArgJ-like"/>
    <property type="match status" value="1"/>
</dbReference>
<evidence type="ECO:0000256" key="6">
    <source>
        <dbReference type="ARBA" id="ARBA00022605"/>
    </source>
</evidence>
<dbReference type="InterPro" id="IPR002813">
    <property type="entry name" value="Arg_biosynth_ArgJ"/>
</dbReference>
<evidence type="ECO:0000313" key="12">
    <source>
        <dbReference type="EMBL" id="PNV65948.1"/>
    </source>
</evidence>
<dbReference type="FunFam" id="3.10.20.340:FF:000003">
    <property type="entry name" value="Arginine biosynthesis bifunctional protein ArgJ"/>
    <property type="match status" value="1"/>
</dbReference>
<feature type="binding site" evidence="10">
    <location>
        <position position="327"/>
    </location>
    <ligand>
        <name>substrate</name>
    </ligand>
</feature>
<evidence type="ECO:0000256" key="8">
    <source>
        <dbReference type="ARBA" id="ARBA00022813"/>
    </source>
</evidence>
<dbReference type="HAMAP" id="MF_01106">
    <property type="entry name" value="ArgJ"/>
    <property type="match status" value="1"/>
</dbReference>
<accession>A0A2K2U6V5</accession>
<feature type="chain" id="PRO_5023362727" description="Arginine biosynthesis bifunctional protein ArgJ beta chain" evidence="10">
    <location>
        <begin position="238"/>
        <end position="454"/>
    </location>
</feature>
<dbReference type="GO" id="GO:0004042">
    <property type="term" value="F:L-glutamate N-acetyltransferase activity"/>
    <property type="evidence" value="ECO:0007669"/>
    <property type="project" value="UniProtKB-UniRule"/>
</dbReference>
<keyword evidence="8 10" id="KW-0068">Autocatalytic cleavage</keyword>
<organism evidence="12 13">
    <name type="scientific">Rubneribacter badeniensis</name>
    <dbReference type="NCBI Taxonomy" id="2070688"/>
    <lineage>
        <taxon>Bacteria</taxon>
        <taxon>Bacillati</taxon>
        <taxon>Actinomycetota</taxon>
        <taxon>Coriobacteriia</taxon>
        <taxon>Eggerthellales</taxon>
        <taxon>Eggerthellaceae</taxon>
        <taxon>Rubneribacter</taxon>
    </lineage>
</organism>
<comment type="catalytic activity">
    <reaction evidence="10">
        <text>N(2)-acetyl-L-ornithine + L-glutamate = N-acetyl-L-glutamate + L-ornithine</text>
        <dbReference type="Rhea" id="RHEA:15349"/>
        <dbReference type="ChEBI" id="CHEBI:29985"/>
        <dbReference type="ChEBI" id="CHEBI:44337"/>
        <dbReference type="ChEBI" id="CHEBI:46911"/>
        <dbReference type="ChEBI" id="CHEBI:57805"/>
        <dbReference type="EC" id="2.3.1.35"/>
    </reaction>
</comment>
<dbReference type="PANTHER" id="PTHR23100">
    <property type="entry name" value="ARGININE BIOSYNTHESIS BIFUNCTIONAL PROTEIN ARGJ"/>
    <property type="match status" value="1"/>
</dbReference>
<dbReference type="GO" id="GO:0006526">
    <property type="term" value="P:L-arginine biosynthetic process"/>
    <property type="evidence" value="ECO:0007669"/>
    <property type="project" value="UniProtKB-UniRule"/>
</dbReference>
<comment type="catalytic activity">
    <reaction evidence="10">
        <text>L-glutamate + acetyl-CoA = N-acetyl-L-glutamate + CoA + H(+)</text>
        <dbReference type="Rhea" id="RHEA:24292"/>
        <dbReference type="ChEBI" id="CHEBI:15378"/>
        <dbReference type="ChEBI" id="CHEBI:29985"/>
        <dbReference type="ChEBI" id="CHEBI:44337"/>
        <dbReference type="ChEBI" id="CHEBI:57287"/>
        <dbReference type="ChEBI" id="CHEBI:57288"/>
        <dbReference type="EC" id="2.3.1.1"/>
    </reaction>
</comment>
<dbReference type="PANTHER" id="PTHR23100:SF0">
    <property type="entry name" value="ARGININE BIOSYNTHESIS BIFUNCTIONAL PROTEIN ARGJ, MITOCHONDRIAL"/>
    <property type="match status" value="1"/>
</dbReference>
<proteinExistence type="inferred from homology"/>
<dbReference type="UniPathway" id="UPA00068">
    <property type="reaction ID" value="UER00106"/>
</dbReference>
<feature type="binding site" evidence="10">
    <location>
        <position position="238"/>
    </location>
    <ligand>
        <name>substrate</name>
    </ligand>
</feature>
<feature type="site" description="Involved in the stabilization of negative charge on the oxyanion by the formation of the oxyanion hole" evidence="10">
    <location>
        <position position="160"/>
    </location>
</feature>
<dbReference type="InterPro" id="IPR042195">
    <property type="entry name" value="ArgJ_beta_C"/>
</dbReference>
<comment type="similarity">
    <text evidence="2 10">Belongs to the ArgJ family.</text>
</comment>
<feature type="site" description="Involved in the stabilization of negative charge on the oxyanion by the formation of the oxyanion hole" evidence="10">
    <location>
        <position position="159"/>
    </location>
</feature>
<evidence type="ECO:0000313" key="13">
    <source>
        <dbReference type="Proteomes" id="UP000236488"/>
    </source>
</evidence>
<dbReference type="Gene3D" id="3.10.20.340">
    <property type="entry name" value="ArgJ beta chain, C-terminal domain"/>
    <property type="match status" value="1"/>
</dbReference>
<keyword evidence="9 10" id="KW-0012">Acyltransferase</keyword>
<comment type="pathway">
    <text evidence="10">Amino-acid biosynthesis; L-arginine biosynthesis; N(2)-acetyl-L-ornithine from L-glutamate: step 1/4.</text>
</comment>
<keyword evidence="13" id="KW-1185">Reference proteome</keyword>
<evidence type="ECO:0000256" key="4">
    <source>
        <dbReference type="ARBA" id="ARBA00022490"/>
    </source>
</evidence>